<gene>
    <name evidence="3" type="ORF">ACFPC0_12880</name>
</gene>
<reference evidence="4" key="1">
    <citation type="journal article" date="2019" name="Int. J. Syst. Evol. Microbiol.">
        <title>The Global Catalogue of Microorganisms (GCM) 10K type strain sequencing project: providing services to taxonomists for standard genome sequencing and annotation.</title>
        <authorList>
            <consortium name="The Broad Institute Genomics Platform"/>
            <consortium name="The Broad Institute Genome Sequencing Center for Infectious Disease"/>
            <person name="Wu L."/>
            <person name="Ma J."/>
        </authorList>
    </citation>
    <scope>NUCLEOTIDE SEQUENCE [LARGE SCALE GENOMIC DNA]</scope>
    <source>
        <strain evidence="4">PCU 347</strain>
    </source>
</reference>
<proteinExistence type="predicted"/>
<feature type="region of interest" description="Disordered" evidence="1">
    <location>
        <begin position="51"/>
        <end position="85"/>
    </location>
</feature>
<feature type="domain" description="Glycosyl hydrolase family 98 putative carbohydrate-binding module" evidence="2">
    <location>
        <begin position="106"/>
        <end position="191"/>
    </location>
</feature>
<dbReference type="Pfam" id="PF08305">
    <property type="entry name" value="NPCBM"/>
    <property type="match status" value="1"/>
</dbReference>
<keyword evidence="4" id="KW-1185">Reference proteome</keyword>
<feature type="compositionally biased region" description="Low complexity" evidence="1">
    <location>
        <begin position="51"/>
        <end position="81"/>
    </location>
</feature>
<dbReference type="Proteomes" id="UP001595824">
    <property type="component" value="Unassembled WGS sequence"/>
</dbReference>
<evidence type="ECO:0000259" key="2">
    <source>
        <dbReference type="Pfam" id="PF08305"/>
    </source>
</evidence>
<dbReference type="InterPro" id="IPR008979">
    <property type="entry name" value="Galactose-bd-like_sf"/>
</dbReference>
<dbReference type="Gene3D" id="2.60.120.1060">
    <property type="entry name" value="NPCBM/NEW2 domain"/>
    <property type="match status" value="1"/>
</dbReference>
<organism evidence="3 4">
    <name type="scientific">Streptomyces andamanensis</name>
    <dbReference type="NCBI Taxonomy" id="1565035"/>
    <lineage>
        <taxon>Bacteria</taxon>
        <taxon>Bacillati</taxon>
        <taxon>Actinomycetota</taxon>
        <taxon>Actinomycetes</taxon>
        <taxon>Kitasatosporales</taxon>
        <taxon>Streptomycetaceae</taxon>
        <taxon>Streptomyces</taxon>
    </lineage>
</organism>
<evidence type="ECO:0000256" key="1">
    <source>
        <dbReference type="SAM" id="MobiDB-lite"/>
    </source>
</evidence>
<dbReference type="InterPro" id="IPR013222">
    <property type="entry name" value="Glyco_hyd_98_carb-bd"/>
</dbReference>
<sequence>MPARRPLGEVAALISAGTGLLGLLLGFFGLPAVVSSPTAVRVTVTETATVPGPTVTVTAPSADHPDPGSGPSASPSGSPGAERQSLTLFDPVDGSAALSAGSGTLKGKAYADAVTVAFCTTGRFTEYNLGTDWKRFRATVGLDDGSSDWPMRVQIDADGRHLKNVRAGLGDPQGIDVDVTGVTRLRIGYEVLDDTCDYENQPRLVLGNPVLSR</sequence>
<dbReference type="InterPro" id="IPR038637">
    <property type="entry name" value="NPCBM_sf"/>
</dbReference>
<evidence type="ECO:0000313" key="3">
    <source>
        <dbReference type="EMBL" id="MFC4328712.1"/>
    </source>
</evidence>
<protein>
    <submittedName>
        <fullName evidence="3">NPCBM/NEW2 domain-containing protein</fullName>
    </submittedName>
</protein>
<accession>A0ABV8TDX8</accession>
<name>A0ABV8TDX8_9ACTN</name>
<comment type="caution">
    <text evidence="3">The sequence shown here is derived from an EMBL/GenBank/DDBJ whole genome shotgun (WGS) entry which is preliminary data.</text>
</comment>
<evidence type="ECO:0000313" key="4">
    <source>
        <dbReference type="Proteomes" id="UP001595824"/>
    </source>
</evidence>
<dbReference type="EMBL" id="JBHSDP010000013">
    <property type="protein sequence ID" value="MFC4328712.1"/>
    <property type="molecule type" value="Genomic_DNA"/>
</dbReference>
<dbReference type="RefSeq" id="WP_381739001.1">
    <property type="nucleotide sequence ID" value="NZ_JBHSDP010000013.1"/>
</dbReference>
<dbReference type="SUPFAM" id="SSF49785">
    <property type="entry name" value="Galactose-binding domain-like"/>
    <property type="match status" value="1"/>
</dbReference>